<keyword evidence="5" id="KW-0238">DNA-binding</keyword>
<evidence type="ECO:0000313" key="13">
    <source>
        <dbReference type="Proteomes" id="UP001415857"/>
    </source>
</evidence>
<dbReference type="InterPro" id="IPR036390">
    <property type="entry name" value="WH_DNA-bd_sf"/>
</dbReference>
<evidence type="ECO:0000256" key="5">
    <source>
        <dbReference type="ARBA" id="ARBA00023125"/>
    </source>
</evidence>
<feature type="coiled-coil region" evidence="9">
    <location>
        <begin position="275"/>
        <end position="302"/>
    </location>
</feature>
<dbReference type="InterPro" id="IPR036388">
    <property type="entry name" value="WH-like_DNA-bd_sf"/>
</dbReference>
<dbReference type="Proteomes" id="UP001415857">
    <property type="component" value="Unassembled WGS sequence"/>
</dbReference>
<comment type="subcellular location">
    <subcellularLocation>
        <location evidence="1">Nucleus</location>
    </subcellularLocation>
</comment>
<dbReference type="GO" id="GO:0003700">
    <property type="term" value="F:DNA-binding transcription factor activity"/>
    <property type="evidence" value="ECO:0007669"/>
    <property type="project" value="InterPro"/>
</dbReference>
<dbReference type="SUPFAM" id="SSF46785">
    <property type="entry name" value="Winged helix' DNA-binding domain"/>
    <property type="match status" value="1"/>
</dbReference>
<evidence type="ECO:0000313" key="12">
    <source>
        <dbReference type="EMBL" id="KAK9291032.1"/>
    </source>
</evidence>
<evidence type="ECO:0000256" key="8">
    <source>
        <dbReference type="RuleBase" id="RU004020"/>
    </source>
</evidence>
<keyword evidence="2" id="KW-0597">Phosphoprotein</keyword>
<evidence type="ECO:0000256" key="10">
    <source>
        <dbReference type="SAM" id="MobiDB-lite"/>
    </source>
</evidence>
<dbReference type="Pfam" id="PF00447">
    <property type="entry name" value="HSF_DNA-bind"/>
    <property type="match status" value="1"/>
</dbReference>
<feature type="compositionally biased region" description="Basic and acidic residues" evidence="10">
    <location>
        <begin position="346"/>
        <end position="365"/>
    </location>
</feature>
<dbReference type="GO" id="GO:0005634">
    <property type="term" value="C:nucleus"/>
    <property type="evidence" value="ECO:0007669"/>
    <property type="project" value="UniProtKB-SubCell"/>
</dbReference>
<evidence type="ECO:0000256" key="7">
    <source>
        <dbReference type="ARBA" id="ARBA00023242"/>
    </source>
</evidence>
<comment type="similarity">
    <text evidence="8">Belongs to the HSF family.</text>
</comment>
<dbReference type="PANTHER" id="PTHR10015:SF337">
    <property type="entry name" value="HEAT STRESS TRANSCRIPTION FACTOR A-3"/>
    <property type="match status" value="1"/>
</dbReference>
<keyword evidence="4" id="KW-0346">Stress response</keyword>
<keyword evidence="7" id="KW-0539">Nucleus</keyword>
<evidence type="ECO:0000256" key="9">
    <source>
        <dbReference type="SAM" id="Coils"/>
    </source>
</evidence>
<dbReference type="Gene3D" id="1.10.10.10">
    <property type="entry name" value="Winged helix-like DNA-binding domain superfamily/Winged helix DNA-binding domain"/>
    <property type="match status" value="1"/>
</dbReference>
<comment type="caution">
    <text evidence="12">The sequence shown here is derived from an EMBL/GenBank/DDBJ whole genome shotgun (WGS) entry which is preliminary data.</text>
</comment>
<feature type="region of interest" description="Disordered" evidence="10">
    <location>
        <begin position="558"/>
        <end position="588"/>
    </location>
</feature>
<dbReference type="GO" id="GO:0006357">
    <property type="term" value="P:regulation of transcription by RNA polymerase II"/>
    <property type="evidence" value="ECO:0007669"/>
    <property type="project" value="TreeGrafter"/>
</dbReference>
<feature type="compositionally biased region" description="Pro residues" evidence="10">
    <location>
        <begin position="1"/>
        <end position="11"/>
    </location>
</feature>
<gene>
    <name evidence="12" type="ORF">L1049_009216</name>
</gene>
<evidence type="ECO:0000256" key="4">
    <source>
        <dbReference type="ARBA" id="ARBA00023016"/>
    </source>
</evidence>
<dbReference type="InterPro" id="IPR000232">
    <property type="entry name" value="HSF_DNA-bd"/>
</dbReference>
<dbReference type="GO" id="GO:0000978">
    <property type="term" value="F:RNA polymerase II cis-regulatory region sequence-specific DNA binding"/>
    <property type="evidence" value="ECO:0007669"/>
    <property type="project" value="TreeGrafter"/>
</dbReference>
<dbReference type="AlphaFoldDB" id="A0AAP0SAN0"/>
<dbReference type="PRINTS" id="PR00056">
    <property type="entry name" value="HSFDOMAIN"/>
</dbReference>
<evidence type="ECO:0000256" key="6">
    <source>
        <dbReference type="ARBA" id="ARBA00023163"/>
    </source>
</evidence>
<reference evidence="12 13" key="1">
    <citation type="journal article" date="2024" name="Plant J.">
        <title>Genome sequences and population genomics reveal climatic adaptation and genomic divergence between two closely related sweetgum species.</title>
        <authorList>
            <person name="Xu W.Q."/>
            <person name="Ren C.Q."/>
            <person name="Zhang X.Y."/>
            <person name="Comes H.P."/>
            <person name="Liu X.H."/>
            <person name="Li Y.G."/>
            <person name="Kettle C.J."/>
            <person name="Jalonen R."/>
            <person name="Gaisberger H."/>
            <person name="Ma Y.Z."/>
            <person name="Qiu Y.X."/>
        </authorList>
    </citation>
    <scope>NUCLEOTIDE SEQUENCE [LARGE SCALE GENOMIC DNA]</scope>
    <source>
        <strain evidence="12">Hangzhou</strain>
    </source>
</reference>
<dbReference type="PANTHER" id="PTHR10015">
    <property type="entry name" value="HEAT SHOCK TRANSCRIPTION FACTOR"/>
    <property type="match status" value="1"/>
</dbReference>
<evidence type="ECO:0000256" key="1">
    <source>
        <dbReference type="ARBA" id="ARBA00004123"/>
    </source>
</evidence>
<dbReference type="FunFam" id="1.10.10.10:FF:000057">
    <property type="entry name" value="Heat shock transcription factor 1"/>
    <property type="match status" value="1"/>
</dbReference>
<keyword evidence="3" id="KW-0805">Transcription regulation</keyword>
<protein>
    <recommendedName>
        <fullName evidence="11">HSF-type DNA-binding domain-containing protein</fullName>
    </recommendedName>
</protein>
<dbReference type="GO" id="GO:0034605">
    <property type="term" value="P:cellular response to heat"/>
    <property type="evidence" value="ECO:0007669"/>
    <property type="project" value="TreeGrafter"/>
</dbReference>
<dbReference type="SMART" id="SM00415">
    <property type="entry name" value="HSF"/>
    <property type="match status" value="1"/>
</dbReference>
<keyword evidence="6" id="KW-0804">Transcription</keyword>
<feature type="compositionally biased region" description="Basic and acidic residues" evidence="10">
    <location>
        <begin position="577"/>
        <end position="588"/>
    </location>
</feature>
<feature type="compositionally biased region" description="Low complexity" evidence="10">
    <location>
        <begin position="25"/>
        <end position="41"/>
    </location>
</feature>
<evidence type="ECO:0000256" key="3">
    <source>
        <dbReference type="ARBA" id="ARBA00023015"/>
    </source>
</evidence>
<keyword evidence="13" id="KW-1185">Reference proteome</keyword>
<feature type="region of interest" description="Disordered" evidence="10">
    <location>
        <begin position="1"/>
        <end position="55"/>
    </location>
</feature>
<evidence type="ECO:0000259" key="11">
    <source>
        <dbReference type="SMART" id="SM00415"/>
    </source>
</evidence>
<feature type="domain" description="HSF-type DNA-binding" evidence="11">
    <location>
        <begin position="134"/>
        <end position="255"/>
    </location>
</feature>
<sequence length="588" mass="63936">MNPKDVPPTKSPPKSSGSDAEPKGLASSSTSSFAQPTTTPSSTPPLLPSGPLFPTGPLFMDSKGSLYPEHMVCFSGSSRSSSFPSPPMEFEPFSSLSPSWFPTEDGGDTGVVATGGEAENLGVPRPLESLQGNPIPPFLSKTYDLVDDPSMDQIISWGPTGESFVVWDPMEFARLILPRNFKHNNFSSFVRQLNTYVGIAVTQPIMAGVICRISGSGDTFAISSGFRKIDTDRWEFANEGFLRGKRHLLKNIQRRKSPQSQQIGSYVGPSTEAGRSGLEGEIEVLKREKNLLMQEVVDLQQRHHGTAHHMEVVNQGIQAAEHRQKQMISFLARLLQNPTFLARLQQKKEQRDASLQQKKEQRDIGSPRMKRKFVRHQKNELGISGSSMEGQIVKYRPNLENLPTSSAFPDLNPAPAVEIPDHLLQDMVGKLGLSVGSVPLQIENVASEELAVSNELSAAHGFIKTSEQAGEGDVELGNSGSQFQRKECSHPPAGGIESISKAEDIWSMGFDASAGMSSSSNELWGNVINYDVPDFGVTGGLSDIWDFGSLQAVGGSGIDNWPADESPFNELDSQVGEPKDDIPKNMDP</sequence>
<organism evidence="12 13">
    <name type="scientific">Liquidambar formosana</name>
    <name type="common">Formosan gum</name>
    <dbReference type="NCBI Taxonomy" id="63359"/>
    <lineage>
        <taxon>Eukaryota</taxon>
        <taxon>Viridiplantae</taxon>
        <taxon>Streptophyta</taxon>
        <taxon>Embryophyta</taxon>
        <taxon>Tracheophyta</taxon>
        <taxon>Spermatophyta</taxon>
        <taxon>Magnoliopsida</taxon>
        <taxon>eudicotyledons</taxon>
        <taxon>Gunneridae</taxon>
        <taxon>Pentapetalae</taxon>
        <taxon>Saxifragales</taxon>
        <taxon>Altingiaceae</taxon>
        <taxon>Liquidambar</taxon>
    </lineage>
</organism>
<evidence type="ECO:0000256" key="2">
    <source>
        <dbReference type="ARBA" id="ARBA00022553"/>
    </source>
</evidence>
<name>A0AAP0SAN0_LIQFO</name>
<feature type="region of interest" description="Disordered" evidence="10">
    <location>
        <begin position="346"/>
        <end position="373"/>
    </location>
</feature>
<proteinExistence type="inferred from homology"/>
<dbReference type="EMBL" id="JBBPBK010000002">
    <property type="protein sequence ID" value="KAK9291032.1"/>
    <property type="molecule type" value="Genomic_DNA"/>
</dbReference>
<accession>A0AAP0SAN0</accession>
<keyword evidence="9" id="KW-0175">Coiled coil</keyword>